<gene>
    <name evidence="2" type="ORF">M9Y10_033514</name>
</gene>
<dbReference type="Proteomes" id="UP001470230">
    <property type="component" value="Unassembled WGS sequence"/>
</dbReference>
<keyword evidence="3" id="KW-1185">Reference proteome</keyword>
<accession>A0ABR2KCB7</accession>
<feature type="transmembrane region" description="Helical" evidence="1">
    <location>
        <begin position="274"/>
        <end position="299"/>
    </location>
</feature>
<protein>
    <submittedName>
        <fullName evidence="2">Uncharacterized protein</fullName>
    </submittedName>
</protein>
<organism evidence="2 3">
    <name type="scientific">Tritrichomonas musculus</name>
    <dbReference type="NCBI Taxonomy" id="1915356"/>
    <lineage>
        <taxon>Eukaryota</taxon>
        <taxon>Metamonada</taxon>
        <taxon>Parabasalia</taxon>
        <taxon>Tritrichomonadida</taxon>
        <taxon>Tritrichomonadidae</taxon>
        <taxon>Tritrichomonas</taxon>
    </lineage>
</organism>
<sequence>MTIMNNWPFDIKKQNIYQLLNKLETKKNKSPKVRYDINVVGDIKEKVSFLTIVKYTLTVVHAELNCHTVYLHHTRIDSDSKKINTVYFIADDDTHGYLFNKNGPLSYYKVNTKQYAITVQEEGEPYNFTIAYEKEGWHINTCVEDEYSIVCRFDMKTPYTFADVFSMITNVVNFEITCDNLVLSNYKPLNLTIVDELPTIMPPHELLARRVVYLKQTGNEAFLNDGPKVTLTLDRSKYNVVDSSPVKATIENLYVYEYKNGGPNDPGNKNKSKIGMIVGIVVGVVVVIAIIIVVVIVVIRKRKPKSSEHSSNEGNEIG</sequence>
<evidence type="ECO:0000256" key="1">
    <source>
        <dbReference type="SAM" id="Phobius"/>
    </source>
</evidence>
<name>A0ABR2KCB7_9EUKA</name>
<reference evidence="2 3" key="1">
    <citation type="submission" date="2024-04" db="EMBL/GenBank/DDBJ databases">
        <title>Tritrichomonas musculus Genome.</title>
        <authorList>
            <person name="Alves-Ferreira E."/>
            <person name="Grigg M."/>
            <person name="Lorenzi H."/>
            <person name="Galac M."/>
        </authorList>
    </citation>
    <scope>NUCLEOTIDE SEQUENCE [LARGE SCALE GENOMIC DNA]</scope>
    <source>
        <strain evidence="2 3">EAF2021</strain>
    </source>
</reference>
<keyword evidence="1" id="KW-1133">Transmembrane helix</keyword>
<dbReference type="EMBL" id="JAPFFF010000005">
    <property type="protein sequence ID" value="KAK8888775.1"/>
    <property type="molecule type" value="Genomic_DNA"/>
</dbReference>
<proteinExistence type="predicted"/>
<evidence type="ECO:0000313" key="2">
    <source>
        <dbReference type="EMBL" id="KAK8888775.1"/>
    </source>
</evidence>
<evidence type="ECO:0000313" key="3">
    <source>
        <dbReference type="Proteomes" id="UP001470230"/>
    </source>
</evidence>
<keyword evidence="1" id="KW-0812">Transmembrane</keyword>
<keyword evidence="1" id="KW-0472">Membrane</keyword>
<comment type="caution">
    <text evidence="2">The sequence shown here is derived from an EMBL/GenBank/DDBJ whole genome shotgun (WGS) entry which is preliminary data.</text>
</comment>